<dbReference type="RefSeq" id="WP_242381053.1">
    <property type="nucleotide sequence ID" value="NZ_JAKRKC020000001.1"/>
</dbReference>
<dbReference type="Proteomes" id="UP001317259">
    <property type="component" value="Unassembled WGS sequence"/>
</dbReference>
<accession>A0ABT0FKF7</accession>
<proteinExistence type="predicted"/>
<keyword evidence="2" id="KW-1185">Reference proteome</keyword>
<evidence type="ECO:0000313" key="2">
    <source>
        <dbReference type="Proteomes" id="UP001317259"/>
    </source>
</evidence>
<dbReference type="EMBL" id="JAKRKC020000001">
    <property type="protein sequence ID" value="MCK2212461.1"/>
    <property type="molecule type" value="Genomic_DNA"/>
</dbReference>
<gene>
    <name evidence="1" type="ORF">MF672_001405</name>
</gene>
<evidence type="ECO:0000313" key="1">
    <source>
        <dbReference type="EMBL" id="MCK2212461.1"/>
    </source>
</evidence>
<organism evidence="1 2">
    <name type="scientific">Actinomadura luzonensis</name>
    <dbReference type="NCBI Taxonomy" id="2805427"/>
    <lineage>
        <taxon>Bacteria</taxon>
        <taxon>Bacillati</taxon>
        <taxon>Actinomycetota</taxon>
        <taxon>Actinomycetes</taxon>
        <taxon>Streptosporangiales</taxon>
        <taxon>Thermomonosporaceae</taxon>
        <taxon>Actinomadura</taxon>
    </lineage>
</organism>
<reference evidence="1 2" key="1">
    <citation type="submission" date="2022-04" db="EMBL/GenBank/DDBJ databases">
        <title>Genome draft of Actinomadura sp. ATCC 31491.</title>
        <authorList>
            <person name="Shi X."/>
            <person name="Du Y."/>
        </authorList>
    </citation>
    <scope>NUCLEOTIDE SEQUENCE [LARGE SCALE GENOMIC DNA]</scope>
    <source>
        <strain evidence="1 2">ATCC 31491</strain>
    </source>
</reference>
<name>A0ABT0FKF7_9ACTN</name>
<sequence>MSEDVPGPYGLHCTHCGENALEAGFIMDSGESSRGFARWVEGALERGIFGGAKLMGRPRWEIEAYRCRECHHLELFTRHPA</sequence>
<protein>
    <submittedName>
        <fullName evidence="1">Uncharacterized protein</fullName>
    </submittedName>
</protein>
<comment type="caution">
    <text evidence="1">The sequence shown here is derived from an EMBL/GenBank/DDBJ whole genome shotgun (WGS) entry which is preliminary data.</text>
</comment>